<feature type="transmembrane region" description="Helical" evidence="1">
    <location>
        <begin position="183"/>
        <end position="199"/>
    </location>
</feature>
<dbReference type="EMBL" id="CP022388">
    <property type="protein sequence ID" value="ATA91740.1"/>
    <property type="molecule type" value="Genomic_DNA"/>
</dbReference>
<evidence type="ECO:0000313" key="2">
    <source>
        <dbReference type="EMBL" id="ATA91740.1"/>
    </source>
</evidence>
<dbReference type="AlphaFoldDB" id="A0A250G2X3"/>
<gene>
    <name evidence="2" type="ORF">CGC56_05865</name>
</gene>
<feature type="transmembrane region" description="Helical" evidence="1">
    <location>
        <begin position="247"/>
        <end position="264"/>
    </location>
</feature>
<accession>A0A250G2X3</accession>
<protein>
    <submittedName>
        <fullName evidence="2">Uncharacterized protein</fullName>
    </submittedName>
</protein>
<keyword evidence="1" id="KW-1133">Transmembrane helix</keyword>
<evidence type="ECO:0000313" key="3">
    <source>
        <dbReference type="Proteomes" id="UP000243136"/>
    </source>
</evidence>
<keyword evidence="1" id="KW-0472">Membrane</keyword>
<name>A0A250G2X3_9FLAO</name>
<dbReference type="Proteomes" id="UP000243136">
    <property type="component" value="Chromosome"/>
</dbReference>
<reference evidence="3" key="1">
    <citation type="submission" date="2017-06" db="EMBL/GenBank/DDBJ databases">
        <title>Capnocytophaga spp. assemblies.</title>
        <authorList>
            <person name="Gulvik C.A."/>
        </authorList>
    </citation>
    <scope>NUCLEOTIDE SEQUENCE [LARGE SCALE GENOMIC DNA]</scope>
    <source>
        <strain evidence="3">H5594</strain>
    </source>
</reference>
<keyword evidence="1" id="KW-0812">Transmembrane</keyword>
<feature type="transmembrane region" description="Helical" evidence="1">
    <location>
        <begin position="20"/>
        <end position="42"/>
    </location>
</feature>
<feature type="transmembrane region" description="Helical" evidence="1">
    <location>
        <begin position="153"/>
        <end position="176"/>
    </location>
</feature>
<feature type="transmembrane region" description="Helical" evidence="1">
    <location>
        <begin position="54"/>
        <end position="77"/>
    </location>
</feature>
<evidence type="ECO:0000256" key="1">
    <source>
        <dbReference type="SAM" id="Phobius"/>
    </source>
</evidence>
<dbReference type="RefSeq" id="WP_095917170.1">
    <property type="nucleotide sequence ID" value="NZ_CP022388.1"/>
</dbReference>
<feature type="transmembrane region" description="Helical" evidence="1">
    <location>
        <begin position="97"/>
        <end position="115"/>
    </location>
</feature>
<organism evidence="2 3">
    <name type="scientific">Capnocytophaga canimorsus</name>
    <dbReference type="NCBI Taxonomy" id="28188"/>
    <lineage>
        <taxon>Bacteria</taxon>
        <taxon>Pseudomonadati</taxon>
        <taxon>Bacteroidota</taxon>
        <taxon>Flavobacteriia</taxon>
        <taxon>Flavobacteriales</taxon>
        <taxon>Flavobacteriaceae</taxon>
        <taxon>Capnocytophaga</taxon>
    </lineage>
</organism>
<proteinExistence type="predicted"/>
<sequence>MKTFLNLLRKEWSENAKYFLYYYLVFTIIFIGLVAYVCYQNYLDFHSSFNESDISVIVLYSYLVGGIIFVYLGYYSLFKKERIVQTLTLPVSNLQKWLCFFLIYSILFFVVNFIWSDVLDILAKTFTSSLDFVEQEQMEDVWSYWKRRISSSFAHGLGFLLLYLFFFVQSVLYVGLFHFKRYGIIKTLFIAIVIGYLFFEYTNSVPEFFGGYGNAFGILTEYRIDEDEYFAIHKYYSSDLVNHLNETFMLSVPIILFITSYFKLKERELR</sequence>